<dbReference type="RefSeq" id="WP_309940538.1">
    <property type="nucleotide sequence ID" value="NZ_AP025306.1"/>
</dbReference>
<evidence type="ECO:0000313" key="2">
    <source>
        <dbReference type="Proteomes" id="UP001185092"/>
    </source>
</evidence>
<protein>
    <submittedName>
        <fullName evidence="1">Uncharacterized protein</fullName>
    </submittedName>
</protein>
<sequence>MKNRVVFALNINKNLGLVYNLDNDFLLDKLFSNSHLLLYLDEIERFVFKYDDFEEIEKLVLNHRQWIVHKIYEYHPVFKVDLIKHKEFLWIAIRSKVKINQKLKRTYKGSYWSKTANAWLIPYSRKNFKSVKETMNINTLIHCS</sequence>
<keyword evidence="2" id="KW-1185">Reference proteome</keyword>
<dbReference type="EMBL" id="JAVDQD010000005">
    <property type="protein sequence ID" value="MDR6240529.1"/>
    <property type="molecule type" value="Genomic_DNA"/>
</dbReference>
<proteinExistence type="predicted"/>
<organism evidence="1 2">
    <name type="scientific">Aureibacter tunicatorum</name>
    <dbReference type="NCBI Taxonomy" id="866807"/>
    <lineage>
        <taxon>Bacteria</taxon>
        <taxon>Pseudomonadati</taxon>
        <taxon>Bacteroidota</taxon>
        <taxon>Cytophagia</taxon>
        <taxon>Cytophagales</taxon>
        <taxon>Persicobacteraceae</taxon>
        <taxon>Aureibacter</taxon>
    </lineage>
</organism>
<gene>
    <name evidence="1" type="ORF">HNQ88_003605</name>
</gene>
<dbReference type="AlphaFoldDB" id="A0AAE3XS81"/>
<reference evidence="1" key="1">
    <citation type="submission" date="2023-07" db="EMBL/GenBank/DDBJ databases">
        <title>Genomic Encyclopedia of Type Strains, Phase IV (KMG-IV): sequencing the most valuable type-strain genomes for metagenomic binning, comparative biology and taxonomic classification.</title>
        <authorList>
            <person name="Goeker M."/>
        </authorList>
    </citation>
    <scope>NUCLEOTIDE SEQUENCE</scope>
    <source>
        <strain evidence="1">DSM 26174</strain>
    </source>
</reference>
<comment type="caution">
    <text evidence="1">The sequence shown here is derived from an EMBL/GenBank/DDBJ whole genome shotgun (WGS) entry which is preliminary data.</text>
</comment>
<dbReference type="Proteomes" id="UP001185092">
    <property type="component" value="Unassembled WGS sequence"/>
</dbReference>
<evidence type="ECO:0000313" key="1">
    <source>
        <dbReference type="EMBL" id="MDR6240529.1"/>
    </source>
</evidence>
<accession>A0AAE3XS81</accession>
<name>A0AAE3XS81_9BACT</name>